<dbReference type="AlphaFoldDB" id="A0A0F3PED7"/>
<proteinExistence type="predicted"/>
<dbReference type="Proteomes" id="UP000033591">
    <property type="component" value="Unassembled WGS sequence"/>
</dbReference>
<accession>A0A0F3PED7</accession>
<evidence type="ECO:0000313" key="2">
    <source>
        <dbReference type="Proteomes" id="UP000033591"/>
    </source>
</evidence>
<dbReference type="PATRIC" id="fig|1359199.3.peg.846"/>
<reference evidence="1 2" key="1">
    <citation type="submission" date="2015-01" db="EMBL/GenBank/DDBJ databases">
        <title>Genome Sequencing of Rickettsiales.</title>
        <authorList>
            <person name="Daugherty S.C."/>
            <person name="Su Q."/>
            <person name="Abolude K."/>
            <person name="Beier-Sexton M."/>
            <person name="Carlyon J.A."/>
            <person name="Carter R."/>
            <person name="Day N.P."/>
            <person name="Dumler S.J."/>
            <person name="Dyachenko V."/>
            <person name="Godinez A."/>
            <person name="Kurtti T.J."/>
            <person name="Lichay M."/>
            <person name="Mullins K.E."/>
            <person name="Ott S."/>
            <person name="Pappas-Brown V."/>
            <person name="Paris D.H."/>
            <person name="Patel P."/>
            <person name="Richards A.L."/>
            <person name="Sadzewicz L."/>
            <person name="Sears K."/>
            <person name="Seidman D."/>
            <person name="Sengamalay N."/>
            <person name="Stenos J."/>
            <person name="Tallon L.J."/>
            <person name="Vincent G."/>
            <person name="Fraser C.M."/>
            <person name="Munderloh U."/>
            <person name="Dunning-Hotopp J.C."/>
        </authorList>
    </citation>
    <scope>NUCLEOTIDE SEQUENCE [LARGE SCALE GENOMIC DNA]</scope>
    <source>
        <strain evidence="1 2">Ect</strain>
    </source>
</reference>
<evidence type="ECO:0000313" key="1">
    <source>
        <dbReference type="EMBL" id="KJV78648.1"/>
    </source>
</evidence>
<organism evidence="1 2">
    <name type="scientific">Rickettsia rhipicephali str. Ect</name>
    <dbReference type="NCBI Taxonomy" id="1359199"/>
    <lineage>
        <taxon>Bacteria</taxon>
        <taxon>Pseudomonadati</taxon>
        <taxon>Pseudomonadota</taxon>
        <taxon>Alphaproteobacteria</taxon>
        <taxon>Rickettsiales</taxon>
        <taxon>Rickettsiaceae</taxon>
        <taxon>Rickettsieae</taxon>
        <taxon>Rickettsia</taxon>
        <taxon>spotted fever group</taxon>
    </lineage>
</organism>
<gene>
    <name evidence="1" type="ORF">RMAECT_0861</name>
</gene>
<dbReference type="EMBL" id="LAOC01000001">
    <property type="protein sequence ID" value="KJV78648.1"/>
    <property type="molecule type" value="Genomic_DNA"/>
</dbReference>
<sequence>MALMSFLRKQESKKKVWIQQIFEIQSSIYFALCFRRNDINIFIVDIIINIF</sequence>
<protein>
    <submittedName>
        <fullName evidence="1">Uncharacterized protein</fullName>
    </submittedName>
</protein>
<name>A0A0F3PED7_RICRH</name>
<comment type="caution">
    <text evidence="1">The sequence shown here is derived from an EMBL/GenBank/DDBJ whole genome shotgun (WGS) entry which is preliminary data.</text>
</comment>